<dbReference type="RefSeq" id="WP_066852430.1">
    <property type="nucleotide sequence ID" value="NZ_JXMS01000003.1"/>
</dbReference>
<feature type="transmembrane region" description="Helical" evidence="1">
    <location>
        <begin position="74"/>
        <end position="91"/>
    </location>
</feature>
<gene>
    <name evidence="4" type="ORF">SP90_03065</name>
</gene>
<feature type="transmembrane region" description="Helical" evidence="1">
    <location>
        <begin position="42"/>
        <end position="62"/>
    </location>
</feature>
<evidence type="ECO:0000313" key="4">
    <source>
        <dbReference type="EMBL" id="OBQ56303.1"/>
    </source>
</evidence>
<feature type="transmembrane region" description="Helical" evidence="1">
    <location>
        <begin position="624"/>
        <end position="653"/>
    </location>
</feature>
<dbReference type="PATRIC" id="fig|1560234.3.peg.2068"/>
<feature type="transmembrane region" description="Helical" evidence="1">
    <location>
        <begin position="399"/>
        <end position="418"/>
    </location>
</feature>
<organism evidence="4 5">
    <name type="scientific">Halodesulfovibrio spirochaetisodalis</name>
    <dbReference type="NCBI Taxonomy" id="1560234"/>
    <lineage>
        <taxon>Bacteria</taxon>
        <taxon>Pseudomonadati</taxon>
        <taxon>Thermodesulfobacteriota</taxon>
        <taxon>Desulfovibrionia</taxon>
        <taxon>Desulfovibrionales</taxon>
        <taxon>Desulfovibrionaceae</taxon>
        <taxon>Halodesulfovibrio</taxon>
    </lineage>
</organism>
<evidence type="ECO:0000313" key="5">
    <source>
        <dbReference type="Proteomes" id="UP000091979"/>
    </source>
</evidence>
<dbReference type="STRING" id="1560234.SP90_03065"/>
<dbReference type="AlphaFoldDB" id="A0A1B7XLB4"/>
<feature type="transmembrane region" description="Helical" evidence="1">
    <location>
        <begin position="332"/>
        <end position="352"/>
    </location>
</feature>
<name>A0A1B7XLB4_9BACT</name>
<feature type="transmembrane region" description="Helical" evidence="1">
    <location>
        <begin position="292"/>
        <end position="312"/>
    </location>
</feature>
<keyword evidence="1" id="KW-1133">Transmembrane helix</keyword>
<feature type="transmembrane region" description="Helical" evidence="1">
    <location>
        <begin position="222"/>
        <end position="243"/>
    </location>
</feature>
<feature type="transmembrane region" description="Helical" evidence="1">
    <location>
        <begin position="373"/>
        <end position="393"/>
    </location>
</feature>
<feature type="transmembrane region" description="Helical" evidence="1">
    <location>
        <begin position="263"/>
        <end position="285"/>
    </location>
</feature>
<dbReference type="Proteomes" id="UP000091979">
    <property type="component" value="Unassembled WGS sequence"/>
</dbReference>
<feature type="domain" description="DUF6785" evidence="3">
    <location>
        <begin position="7"/>
        <end position="519"/>
    </location>
</feature>
<feature type="domain" description="DUF6784" evidence="2">
    <location>
        <begin position="555"/>
        <end position="651"/>
    </location>
</feature>
<protein>
    <submittedName>
        <fullName evidence="4">Uncharacterized protein</fullName>
    </submittedName>
</protein>
<feature type="transmembrane region" description="Helical" evidence="1">
    <location>
        <begin position="492"/>
        <end position="514"/>
    </location>
</feature>
<reference evidence="4 5" key="1">
    <citation type="submission" date="2015-01" db="EMBL/GenBank/DDBJ databases">
        <title>Desulfovibrio sp. JC271 draft genome sequence.</title>
        <authorList>
            <person name="Shivani Y."/>
            <person name="Subhash Y."/>
            <person name="Sasikala C."/>
            <person name="Ramana C.V."/>
        </authorList>
    </citation>
    <scope>NUCLEOTIDE SEQUENCE [LARGE SCALE GENOMIC DNA]</scope>
    <source>
        <strain evidence="4 5">JC271</strain>
    </source>
</reference>
<dbReference type="OrthoDB" id="5428060at2"/>
<keyword evidence="1" id="KW-0472">Membrane</keyword>
<dbReference type="Pfam" id="PF20581">
    <property type="entry name" value="DUF6785"/>
    <property type="match status" value="1"/>
</dbReference>
<feature type="transmembrane region" description="Helical" evidence="1">
    <location>
        <begin position="594"/>
        <end position="612"/>
    </location>
</feature>
<proteinExistence type="predicted"/>
<dbReference type="InterPro" id="IPR046712">
    <property type="entry name" value="DUF6785"/>
</dbReference>
<evidence type="ECO:0000259" key="2">
    <source>
        <dbReference type="Pfam" id="PF20580"/>
    </source>
</evidence>
<sequence>MNPLRLPALILAVLSGIFMCAIGPFNTAWLGGTPLGGGHFPLAPFFVSFFLFIATAIIAKATNIKPLINGTEQLVIWLFMVIGVGIGYSGLAESFFFNITAPAYYATGGYTWVPTLSPYLPESWYINDPSVIKPLYEGLSGARNMNMLQVISNVPWSAWTGLLLLWGFFIMMAYLTMLCLVNLFGRQWVENERVNFPLLRVPQFMSEALDAGKMGEFLSNKFLLWGIGIPVFLHLINGLSYHYPSIPQLPLLVLAGQYFPKYGLFSGFNKLQLYIVPAYIGFAFLATRQIAFSFWFFYIFGALFMGILYVLGFNIPQSAMGINFGPNLARPAEATVIGSTFIFFLFILWLAREHLVNVFKSGLHNTKVHQGEIIPAAWSLWGAVAGLIGMMIWCYWFGMSIFGAVIMPLVFFMILLVVSRIITQGGLPQFMLTAAPSDGAAGVLGTRFLGAAGITLTAVLQKMMFLDVQESLMPNLVHGNKISENTKSKRRFFIALTILLALCVCTAFCSMLILGYKTGLRDLKLEVEAQSVLSVYENAGRLLDAPLTANPWITTFAIIGAIFMGILVFCFYKFPWWPLHPLGYLAAYSKSMRILWVCFFIGWLCNYLVLHYGGTSLYRRIQMLFVGLIIGDMLMGGIWAIVSLFSGIVYPVFPELGG</sequence>
<dbReference type="EMBL" id="JXMS01000003">
    <property type="protein sequence ID" value="OBQ56303.1"/>
    <property type="molecule type" value="Genomic_DNA"/>
</dbReference>
<dbReference type="Pfam" id="PF20580">
    <property type="entry name" value="DUF6784"/>
    <property type="match status" value="1"/>
</dbReference>
<keyword evidence="1" id="KW-0812">Transmembrane</keyword>
<keyword evidence="5" id="KW-1185">Reference proteome</keyword>
<accession>A0A1B7XLB4</accession>
<comment type="caution">
    <text evidence="4">The sequence shown here is derived from an EMBL/GenBank/DDBJ whole genome shotgun (WGS) entry which is preliminary data.</text>
</comment>
<dbReference type="InterPro" id="IPR046711">
    <property type="entry name" value="DUF6784"/>
</dbReference>
<feature type="transmembrane region" description="Helical" evidence="1">
    <location>
        <begin position="439"/>
        <end position="460"/>
    </location>
</feature>
<feature type="transmembrane region" description="Helical" evidence="1">
    <location>
        <begin position="163"/>
        <end position="184"/>
    </location>
</feature>
<evidence type="ECO:0000259" key="3">
    <source>
        <dbReference type="Pfam" id="PF20581"/>
    </source>
</evidence>
<feature type="transmembrane region" description="Helical" evidence="1">
    <location>
        <begin position="7"/>
        <end position="30"/>
    </location>
</feature>
<evidence type="ECO:0000256" key="1">
    <source>
        <dbReference type="SAM" id="Phobius"/>
    </source>
</evidence>
<feature type="transmembrane region" description="Helical" evidence="1">
    <location>
        <begin position="551"/>
        <end position="574"/>
    </location>
</feature>